<dbReference type="AlphaFoldDB" id="A0A1S4DEN6"/>
<evidence type="ECO:0000313" key="7">
    <source>
        <dbReference type="RefSeq" id="XP_016511813.1"/>
    </source>
</evidence>
<evidence type="ECO:0000256" key="1">
    <source>
        <dbReference type="ARBA" id="ARBA00004123"/>
    </source>
</evidence>
<dbReference type="PANTHER" id="PTHR11945">
    <property type="entry name" value="MADS BOX PROTEIN"/>
    <property type="match status" value="1"/>
</dbReference>
<dbReference type="KEGG" id="nta:107828933"/>
<dbReference type="SMART" id="SM00432">
    <property type="entry name" value="MADS"/>
    <property type="match status" value="1"/>
</dbReference>
<dbReference type="Gene3D" id="3.40.1810.10">
    <property type="entry name" value="Transcription factor, MADS-box"/>
    <property type="match status" value="1"/>
</dbReference>
<keyword evidence="5" id="KW-0539">Nucleus</keyword>
<proteinExistence type="predicted"/>
<evidence type="ECO:0000256" key="5">
    <source>
        <dbReference type="ARBA" id="ARBA00023242"/>
    </source>
</evidence>
<dbReference type="SMR" id="A0A1S4DEN6"/>
<evidence type="ECO:0000256" key="3">
    <source>
        <dbReference type="ARBA" id="ARBA00023125"/>
    </source>
</evidence>
<protein>
    <submittedName>
        <fullName evidence="7">Agamous-like MADS-box protein AGL62</fullName>
    </submittedName>
</protein>
<dbReference type="GO" id="GO:0046983">
    <property type="term" value="F:protein dimerization activity"/>
    <property type="evidence" value="ECO:0007669"/>
    <property type="project" value="InterPro"/>
</dbReference>
<evidence type="ECO:0000256" key="2">
    <source>
        <dbReference type="ARBA" id="ARBA00023015"/>
    </source>
</evidence>
<dbReference type="PRINTS" id="PR00404">
    <property type="entry name" value="MADSDOMAIN"/>
</dbReference>
<organism evidence="6 7">
    <name type="scientific">Nicotiana tabacum</name>
    <name type="common">Common tobacco</name>
    <dbReference type="NCBI Taxonomy" id="4097"/>
    <lineage>
        <taxon>Eukaryota</taxon>
        <taxon>Viridiplantae</taxon>
        <taxon>Streptophyta</taxon>
        <taxon>Embryophyta</taxon>
        <taxon>Tracheophyta</taxon>
        <taxon>Spermatophyta</taxon>
        <taxon>Magnoliopsida</taxon>
        <taxon>eudicotyledons</taxon>
        <taxon>Gunneridae</taxon>
        <taxon>Pentapetalae</taxon>
        <taxon>asterids</taxon>
        <taxon>lamiids</taxon>
        <taxon>Solanales</taxon>
        <taxon>Solanaceae</taxon>
        <taxon>Nicotianoideae</taxon>
        <taxon>Nicotianeae</taxon>
        <taxon>Nicotiana</taxon>
    </lineage>
</organism>
<dbReference type="GO" id="GO:0000978">
    <property type="term" value="F:RNA polymerase II cis-regulatory region sequence-specific DNA binding"/>
    <property type="evidence" value="ECO:0000318"/>
    <property type="project" value="GO_Central"/>
</dbReference>
<dbReference type="InterPro" id="IPR002100">
    <property type="entry name" value="TF_MADSbox"/>
</dbReference>
<dbReference type="FunFam" id="3.40.1810.10:FF:000006">
    <property type="entry name" value="Agamous-like MADS-box protein AGL62"/>
    <property type="match status" value="1"/>
</dbReference>
<dbReference type="Proteomes" id="UP000790787">
    <property type="component" value="Chromosome 16"/>
</dbReference>
<keyword evidence="6" id="KW-1185">Reference proteome</keyword>
<dbReference type="PANTHER" id="PTHR11945:SF769">
    <property type="entry name" value="AGAMOUS-LIKE MADS-BOX PROTEIN AGL62"/>
    <property type="match status" value="1"/>
</dbReference>
<dbReference type="GeneID" id="107828933"/>
<reference evidence="6" key="1">
    <citation type="journal article" date="2014" name="Nat. Commun.">
        <title>The tobacco genome sequence and its comparison with those of tomato and potato.</title>
        <authorList>
            <person name="Sierro N."/>
            <person name="Battey J.N."/>
            <person name="Ouadi S."/>
            <person name="Bakaher N."/>
            <person name="Bovet L."/>
            <person name="Willig A."/>
            <person name="Goepfert S."/>
            <person name="Peitsch M.C."/>
            <person name="Ivanov N.V."/>
        </authorList>
    </citation>
    <scope>NUCLEOTIDE SEQUENCE [LARGE SCALE GENOMIC DNA]</scope>
</reference>
<dbReference type="PaxDb" id="4097-A0A1S4DEN6"/>
<gene>
    <name evidence="7" type="primary">LOC107828933</name>
</gene>
<dbReference type="Pfam" id="PF00319">
    <property type="entry name" value="SRF-TF"/>
    <property type="match status" value="1"/>
</dbReference>
<dbReference type="OMA" id="RSTALWW"/>
<keyword evidence="2" id="KW-0805">Transcription regulation</keyword>
<keyword evidence="4" id="KW-0804">Transcription</keyword>
<comment type="subcellular location">
    <subcellularLocation>
        <location evidence="1">Nucleus</location>
    </subcellularLocation>
</comment>
<evidence type="ECO:0000313" key="6">
    <source>
        <dbReference type="Proteomes" id="UP000790787"/>
    </source>
</evidence>
<dbReference type="GO" id="GO:0000981">
    <property type="term" value="F:DNA-binding transcription factor activity, RNA polymerase II-specific"/>
    <property type="evidence" value="ECO:0000318"/>
    <property type="project" value="GO_Central"/>
</dbReference>
<dbReference type="RefSeq" id="XP_016511813.1">
    <property type="nucleotide sequence ID" value="XM_016656327.1"/>
</dbReference>
<accession>A0A1S4DEN6</accession>
<evidence type="ECO:0000256" key="4">
    <source>
        <dbReference type="ARBA" id="ARBA00023163"/>
    </source>
</evidence>
<dbReference type="InterPro" id="IPR036879">
    <property type="entry name" value="TF_MADSbox_sf"/>
</dbReference>
<name>A0A1S4DEN6_TOBAC</name>
<sequence length="200" mass="22383">MEKKNENEDWEKEIKKRSKGRQKIRIEKIANRNSLQVTFSKRRAGVFKKASELSALCGAEVAVIVESPAGKVYSFGNPCVDSVINRYETGGHDEDGFSAALRLQIEEESKKKYLEAMGILDKEKAVSVGDSGTNNWWEDLSLDNLGLQELQECMASMEVLKNNLLKRADDLANSSHDVLHQFGALPLHYYNYNLGGPSSN</sequence>
<dbReference type="InterPro" id="IPR033896">
    <property type="entry name" value="MEF2-like_N"/>
</dbReference>
<dbReference type="CDD" id="cd00265">
    <property type="entry name" value="MADS_MEF2_like"/>
    <property type="match status" value="1"/>
</dbReference>
<dbReference type="SUPFAM" id="SSF55455">
    <property type="entry name" value="SRF-like"/>
    <property type="match status" value="1"/>
</dbReference>
<dbReference type="OrthoDB" id="1896642at2759"/>
<dbReference type="GO" id="GO:0005634">
    <property type="term" value="C:nucleus"/>
    <property type="evidence" value="ECO:0007669"/>
    <property type="project" value="UniProtKB-SubCell"/>
</dbReference>
<dbReference type="GO" id="GO:0045944">
    <property type="term" value="P:positive regulation of transcription by RNA polymerase II"/>
    <property type="evidence" value="ECO:0007669"/>
    <property type="project" value="InterPro"/>
</dbReference>
<dbReference type="PROSITE" id="PS50066">
    <property type="entry name" value="MADS_BOX_2"/>
    <property type="match status" value="1"/>
</dbReference>
<keyword evidence="3" id="KW-0238">DNA-binding</keyword>
<reference evidence="7" key="2">
    <citation type="submission" date="2025-08" db="UniProtKB">
        <authorList>
            <consortium name="RefSeq"/>
        </authorList>
    </citation>
    <scope>IDENTIFICATION</scope>
</reference>
<dbReference type="GO" id="GO:0006357">
    <property type="term" value="P:regulation of transcription by RNA polymerase II"/>
    <property type="evidence" value="ECO:0000318"/>
    <property type="project" value="GO_Central"/>
</dbReference>